<proteinExistence type="predicted"/>
<reference evidence="2" key="1">
    <citation type="submission" date="2015-07" db="EMBL/GenBank/DDBJ databases">
        <title>MeaNS - Measles Nucleotide Surveillance Program.</title>
        <authorList>
            <person name="Tran T."/>
            <person name="Druce J."/>
        </authorList>
    </citation>
    <scope>NUCLEOTIDE SEQUENCE</scope>
    <source>
        <strain evidence="2">DSM 23493</strain>
    </source>
</reference>
<organism evidence="2 4">
    <name type="scientific">Lysinibacillus xylanilyticus</name>
    <dbReference type="NCBI Taxonomy" id="582475"/>
    <lineage>
        <taxon>Bacteria</taxon>
        <taxon>Bacillati</taxon>
        <taxon>Bacillota</taxon>
        <taxon>Bacilli</taxon>
        <taxon>Bacillales</taxon>
        <taxon>Bacillaceae</taxon>
        <taxon>Lysinibacillus</taxon>
    </lineage>
</organism>
<evidence type="ECO:0000313" key="3">
    <source>
        <dbReference type="EMBL" id="MCY9546886.1"/>
    </source>
</evidence>
<feature type="transmembrane region" description="Helical" evidence="1">
    <location>
        <begin position="6"/>
        <end position="29"/>
    </location>
</feature>
<dbReference type="Pfam" id="PF05437">
    <property type="entry name" value="AzlD"/>
    <property type="match status" value="1"/>
</dbReference>
<dbReference type="Proteomes" id="UP001527052">
    <property type="component" value="Unassembled WGS sequence"/>
</dbReference>
<dbReference type="Proteomes" id="UP000037326">
    <property type="component" value="Unassembled WGS sequence"/>
</dbReference>
<reference evidence="3 5" key="3">
    <citation type="submission" date="2022-05" db="EMBL/GenBank/DDBJ databases">
        <title>Genome Sequencing of Bee-Associated Microbes.</title>
        <authorList>
            <person name="Dunlap C."/>
        </authorList>
    </citation>
    <scope>NUCLEOTIDE SEQUENCE [LARGE SCALE GENOMIC DNA]</scope>
    <source>
        <strain evidence="3 5">NRRL BD-083</strain>
    </source>
</reference>
<evidence type="ECO:0000256" key="1">
    <source>
        <dbReference type="SAM" id="Phobius"/>
    </source>
</evidence>
<dbReference type="InterPro" id="IPR008407">
    <property type="entry name" value="Brnchd-chn_aa_trnsp_AzlD"/>
</dbReference>
<comment type="caution">
    <text evidence="2">The sequence shown here is derived from an EMBL/GenBank/DDBJ whole genome shotgun (WGS) entry which is preliminary data.</text>
</comment>
<accession>A0A0K9F3V9</accession>
<protein>
    <submittedName>
        <fullName evidence="3">AzlD domain-containing protein</fullName>
    </submittedName>
    <submittedName>
        <fullName evidence="2">Branched-chain amino acid transporter AzlD</fullName>
    </submittedName>
</protein>
<dbReference type="EMBL" id="JAMDLZ010000013">
    <property type="protein sequence ID" value="MCY9546886.1"/>
    <property type="molecule type" value="Genomic_DNA"/>
</dbReference>
<dbReference type="OrthoDB" id="7870017at2"/>
<evidence type="ECO:0000313" key="5">
    <source>
        <dbReference type="Proteomes" id="UP001527052"/>
    </source>
</evidence>
<feature type="transmembrane region" description="Helical" evidence="1">
    <location>
        <begin position="41"/>
        <end position="59"/>
    </location>
</feature>
<keyword evidence="1" id="KW-1133">Transmembrane helix</keyword>
<keyword evidence="1" id="KW-0812">Transmembrane</keyword>
<evidence type="ECO:0000313" key="4">
    <source>
        <dbReference type="Proteomes" id="UP000037326"/>
    </source>
</evidence>
<dbReference type="RefSeq" id="WP_049668125.1">
    <property type="nucleotide sequence ID" value="NZ_JAMDLZ010000013.1"/>
</dbReference>
<name>A0A0K9F3V9_9BACI</name>
<dbReference type="PATRIC" id="fig|582475.4.peg.2881"/>
<sequence length="108" mass="12017">MTTTATMVWLIIGCALVTWLPRIIPFIFVRNVKLPEVVLKWLSFIPICILSALVIENLLDTESGKIVTLNWPVFITFVPTLVIALVTKSLSITVVAGVIIMAAVRFFM</sequence>
<feature type="transmembrane region" description="Helical" evidence="1">
    <location>
        <begin position="71"/>
        <end position="104"/>
    </location>
</feature>
<gene>
    <name evidence="2" type="ORF">ACZ11_19095</name>
    <name evidence="3" type="ORF">M5W82_07955</name>
</gene>
<dbReference type="AlphaFoldDB" id="A0A0K9F3V9"/>
<dbReference type="EMBL" id="LFXJ01000010">
    <property type="protein sequence ID" value="KMY29220.1"/>
    <property type="molecule type" value="Genomic_DNA"/>
</dbReference>
<keyword evidence="1" id="KW-0472">Membrane</keyword>
<keyword evidence="5" id="KW-1185">Reference proteome</keyword>
<dbReference type="GeneID" id="96600319"/>
<reference evidence="4" key="2">
    <citation type="submission" date="2015-07" db="EMBL/GenBank/DDBJ databases">
        <authorList>
            <consortium name="Consortium for Microbial Forensics and Genomics (microFORGE)"/>
            <person name="Knight B.M."/>
            <person name="Roberts D.P."/>
            <person name="Lin D."/>
            <person name="Hari K."/>
            <person name="Fletcher J."/>
            <person name="Melcher U."/>
            <person name="Blagden T."/>
            <person name="Winegar R.A."/>
        </authorList>
    </citation>
    <scope>NUCLEOTIDE SEQUENCE [LARGE SCALE GENOMIC DNA]</scope>
    <source>
        <strain evidence="4">DSM 23493</strain>
    </source>
</reference>
<evidence type="ECO:0000313" key="2">
    <source>
        <dbReference type="EMBL" id="KMY29220.1"/>
    </source>
</evidence>